<organism evidence="32 33">
    <name type="scientific">Salmo trutta</name>
    <name type="common">Brown trout</name>
    <dbReference type="NCBI Taxonomy" id="8032"/>
    <lineage>
        <taxon>Eukaryota</taxon>
        <taxon>Metazoa</taxon>
        <taxon>Chordata</taxon>
        <taxon>Craniata</taxon>
        <taxon>Vertebrata</taxon>
        <taxon>Euteleostomi</taxon>
        <taxon>Actinopterygii</taxon>
        <taxon>Neopterygii</taxon>
        <taxon>Teleostei</taxon>
        <taxon>Protacanthopterygii</taxon>
        <taxon>Salmoniformes</taxon>
        <taxon>Salmonidae</taxon>
        <taxon>Salmoninae</taxon>
        <taxon>Salmo</taxon>
    </lineage>
</organism>
<evidence type="ECO:0000256" key="24">
    <source>
        <dbReference type="ARBA" id="ARBA00051243"/>
    </source>
</evidence>
<dbReference type="Pfam" id="PF21314">
    <property type="entry name" value="TM_ErbB1"/>
    <property type="match status" value="1"/>
</dbReference>
<dbReference type="InterPro" id="IPR011009">
    <property type="entry name" value="Kinase-like_dom_sf"/>
</dbReference>
<evidence type="ECO:0000256" key="1">
    <source>
        <dbReference type="ARBA" id="ARBA00004123"/>
    </source>
</evidence>
<dbReference type="InterPro" id="IPR000494">
    <property type="entry name" value="Rcpt_L-dom"/>
</dbReference>
<dbReference type="InterPro" id="IPR006211">
    <property type="entry name" value="Furin-like_Cys-rich_dom"/>
</dbReference>
<dbReference type="InterPro" id="IPR001245">
    <property type="entry name" value="Ser-Thr/Tyr_kinase_cat_dom"/>
</dbReference>
<feature type="binding site" evidence="27 28">
    <location>
        <position position="704"/>
    </location>
    <ligand>
        <name>ATP</name>
        <dbReference type="ChEBI" id="CHEBI:30616"/>
    </ligand>
</feature>
<dbReference type="InterPro" id="IPR000719">
    <property type="entry name" value="Prot_kinase_dom"/>
</dbReference>
<evidence type="ECO:0000256" key="8">
    <source>
        <dbReference type="ARBA" id="ARBA00022729"/>
    </source>
</evidence>
<feature type="region of interest" description="Disordered" evidence="29">
    <location>
        <begin position="1037"/>
        <end position="1057"/>
    </location>
</feature>
<name>A0A674B4N3_SALTR</name>
<evidence type="ECO:0000256" key="16">
    <source>
        <dbReference type="ARBA" id="ARBA00023136"/>
    </source>
</evidence>
<keyword evidence="4" id="KW-1003">Cell membrane</keyword>
<evidence type="ECO:0000256" key="21">
    <source>
        <dbReference type="ARBA" id="ARBA00023170"/>
    </source>
</evidence>
<evidence type="ECO:0000256" key="22">
    <source>
        <dbReference type="ARBA" id="ARBA00023180"/>
    </source>
</evidence>
<dbReference type="GO" id="GO:0010647">
    <property type="term" value="P:positive regulation of cell communication"/>
    <property type="evidence" value="ECO:0007669"/>
    <property type="project" value="UniProtKB-ARBA"/>
</dbReference>
<evidence type="ECO:0000256" key="15">
    <source>
        <dbReference type="ARBA" id="ARBA00023015"/>
    </source>
</evidence>
<evidence type="ECO:0000256" key="17">
    <source>
        <dbReference type="ARBA" id="ARBA00023137"/>
    </source>
</evidence>
<evidence type="ECO:0000256" key="28">
    <source>
        <dbReference type="PROSITE-ProRule" id="PRU10141"/>
    </source>
</evidence>
<evidence type="ECO:0000256" key="10">
    <source>
        <dbReference type="ARBA" id="ARBA00022741"/>
    </source>
</evidence>
<dbReference type="InterPro" id="IPR044912">
    <property type="entry name" value="Egfr_JX_dom"/>
</dbReference>
<dbReference type="FunFam" id="2.10.220.10:FF:000002">
    <property type="entry name" value="Receptor protein-tyrosine kinase"/>
    <property type="match status" value="1"/>
</dbReference>
<evidence type="ECO:0000256" key="9">
    <source>
        <dbReference type="ARBA" id="ARBA00022737"/>
    </source>
</evidence>
<dbReference type="InterPro" id="IPR050122">
    <property type="entry name" value="RTK"/>
</dbReference>
<feature type="binding site" evidence="27">
    <location>
        <begin position="677"/>
        <end position="685"/>
    </location>
    <ligand>
        <name>ATP</name>
        <dbReference type="ChEBI" id="CHEBI:30616"/>
    </ligand>
</feature>
<dbReference type="GO" id="GO:0043235">
    <property type="term" value="C:receptor complex"/>
    <property type="evidence" value="ECO:0007669"/>
    <property type="project" value="TreeGrafter"/>
</dbReference>
<dbReference type="InterPro" id="IPR017441">
    <property type="entry name" value="Protein_kinase_ATP_BS"/>
</dbReference>
<dbReference type="CDD" id="cd00064">
    <property type="entry name" value="FU"/>
    <property type="match status" value="2"/>
</dbReference>
<dbReference type="GO" id="GO:0009966">
    <property type="term" value="P:regulation of signal transduction"/>
    <property type="evidence" value="ECO:0007669"/>
    <property type="project" value="UniProtKB-ARBA"/>
</dbReference>
<dbReference type="Gene3D" id="2.10.220.10">
    <property type="entry name" value="Hormone Receptor, Insulin-like Growth Factor Receptor 1, Chain A, domain 2"/>
    <property type="match status" value="2"/>
</dbReference>
<evidence type="ECO:0000313" key="33">
    <source>
        <dbReference type="Proteomes" id="UP000472277"/>
    </source>
</evidence>
<dbReference type="SUPFAM" id="SSF57184">
    <property type="entry name" value="Growth factor receptor domain"/>
    <property type="match status" value="2"/>
</dbReference>
<keyword evidence="8" id="KW-0732">Signal</keyword>
<keyword evidence="20" id="KW-0804">Transcription</keyword>
<dbReference type="AlphaFoldDB" id="A0A674B4N3"/>
<dbReference type="PROSITE" id="PS00109">
    <property type="entry name" value="PROTEIN_KINASE_TYR"/>
    <property type="match status" value="1"/>
</dbReference>
<dbReference type="InterPro" id="IPR049328">
    <property type="entry name" value="TM_ErbB1"/>
</dbReference>
<feature type="region of interest" description="Disordered" evidence="29">
    <location>
        <begin position="1070"/>
        <end position="1091"/>
    </location>
</feature>
<keyword evidence="21 25" id="KW-0675">Receptor</keyword>
<reference evidence="32" key="2">
    <citation type="submission" date="2025-09" db="UniProtKB">
        <authorList>
            <consortium name="Ensembl"/>
        </authorList>
    </citation>
    <scope>IDENTIFICATION</scope>
</reference>
<dbReference type="FunFam" id="3.30.200.20:FF:000044">
    <property type="entry name" value="Receptor protein-tyrosine kinase"/>
    <property type="match status" value="1"/>
</dbReference>
<dbReference type="Pfam" id="PF14843">
    <property type="entry name" value="GF_recep_IV"/>
    <property type="match status" value="1"/>
</dbReference>
<keyword evidence="11 25" id="KW-0418">Kinase</keyword>
<evidence type="ECO:0000256" key="5">
    <source>
        <dbReference type="ARBA" id="ARBA00022553"/>
    </source>
</evidence>
<keyword evidence="10 25" id="KW-0547">Nucleotide-binding</keyword>
<dbReference type="InterPro" id="IPR016245">
    <property type="entry name" value="Tyr_kinase_EGF/ERB/XmrK_rcpt"/>
</dbReference>
<dbReference type="GO" id="GO:0048408">
    <property type="term" value="F:epidermal growth factor binding"/>
    <property type="evidence" value="ECO:0007669"/>
    <property type="project" value="TreeGrafter"/>
</dbReference>
<evidence type="ECO:0000256" key="12">
    <source>
        <dbReference type="ARBA" id="ARBA00022840"/>
    </source>
</evidence>
<comment type="subcellular location">
    <subcellularLocation>
        <location evidence="2">Cell membrane</location>
        <topology evidence="2">Single-pass type I membrane protein</topology>
    </subcellularLocation>
    <subcellularLocation>
        <location evidence="1">Nucleus</location>
    </subcellularLocation>
</comment>
<keyword evidence="23" id="KW-0539">Nucleus</keyword>
<dbReference type="InterPro" id="IPR006212">
    <property type="entry name" value="Furin_repeat"/>
</dbReference>
<feature type="transmembrane region" description="Helical" evidence="30">
    <location>
        <begin position="604"/>
        <end position="627"/>
    </location>
</feature>
<evidence type="ECO:0000256" key="3">
    <source>
        <dbReference type="ARBA" id="ARBA00011902"/>
    </source>
</evidence>
<keyword evidence="16 25" id="KW-0472">Membrane</keyword>
<evidence type="ECO:0000256" key="27">
    <source>
        <dbReference type="PIRSR" id="PIRSR000619-2"/>
    </source>
</evidence>
<evidence type="ECO:0000256" key="25">
    <source>
        <dbReference type="PIRNR" id="PIRNR000619"/>
    </source>
</evidence>
<reference evidence="32" key="1">
    <citation type="submission" date="2025-08" db="UniProtKB">
        <authorList>
            <consortium name="Ensembl"/>
        </authorList>
    </citation>
    <scope>IDENTIFICATION</scope>
</reference>
<keyword evidence="9" id="KW-0677">Repeat</keyword>
<keyword evidence="13" id="KW-0832">Ubl conjugation</keyword>
<dbReference type="GO" id="GO:0050679">
    <property type="term" value="P:positive regulation of epithelial cell proliferation"/>
    <property type="evidence" value="ECO:0007669"/>
    <property type="project" value="TreeGrafter"/>
</dbReference>
<keyword evidence="19" id="KW-0010">Activator</keyword>
<dbReference type="EC" id="2.7.10.1" evidence="3 25"/>
<dbReference type="SMART" id="SM00261">
    <property type="entry name" value="FU"/>
    <property type="match status" value="2"/>
</dbReference>
<evidence type="ECO:0000256" key="4">
    <source>
        <dbReference type="ARBA" id="ARBA00022475"/>
    </source>
</evidence>
<dbReference type="Gene3D" id="1.10.510.10">
    <property type="entry name" value="Transferase(Phosphotransferase) domain 1"/>
    <property type="match status" value="1"/>
</dbReference>
<dbReference type="PROSITE" id="PS50011">
    <property type="entry name" value="PROTEIN_KINASE_DOM"/>
    <property type="match status" value="1"/>
</dbReference>
<evidence type="ECO:0000256" key="23">
    <source>
        <dbReference type="ARBA" id="ARBA00023242"/>
    </source>
</evidence>
<evidence type="ECO:0000256" key="11">
    <source>
        <dbReference type="ARBA" id="ARBA00022777"/>
    </source>
</evidence>
<dbReference type="PIRSF" id="PIRSF000619">
    <property type="entry name" value="TyrPK_EGF-R"/>
    <property type="match status" value="1"/>
</dbReference>
<evidence type="ECO:0000256" key="13">
    <source>
        <dbReference type="ARBA" id="ARBA00022843"/>
    </source>
</evidence>
<dbReference type="Gene3D" id="6.10.250.2930">
    <property type="match status" value="1"/>
</dbReference>
<dbReference type="GO" id="GO:0009925">
    <property type="term" value="C:basal plasma membrane"/>
    <property type="evidence" value="ECO:0007669"/>
    <property type="project" value="TreeGrafter"/>
</dbReference>
<protein>
    <recommendedName>
        <fullName evidence="3 25">Receptor protein-tyrosine kinase</fullName>
        <ecNumber evidence="3 25">2.7.10.1</ecNumber>
    </recommendedName>
</protein>
<dbReference type="SUPFAM" id="SSF56112">
    <property type="entry name" value="Protein kinase-like (PK-like)"/>
    <property type="match status" value="1"/>
</dbReference>
<evidence type="ECO:0000313" key="32">
    <source>
        <dbReference type="Ensembl" id="ENSSTUP00000066434.1"/>
    </source>
</evidence>
<dbReference type="Proteomes" id="UP000472277">
    <property type="component" value="Chromosome 2"/>
</dbReference>
<dbReference type="CDD" id="cd05108">
    <property type="entry name" value="PTKc_EGFR"/>
    <property type="match status" value="1"/>
</dbReference>
<evidence type="ECO:0000256" key="2">
    <source>
        <dbReference type="ARBA" id="ARBA00004251"/>
    </source>
</evidence>
<dbReference type="GO" id="GO:0005524">
    <property type="term" value="F:ATP binding"/>
    <property type="evidence" value="ECO:0007669"/>
    <property type="project" value="UniProtKB-UniRule"/>
</dbReference>
<comment type="catalytic activity">
    <reaction evidence="24">
        <text>L-tyrosyl-[protein] + ATP = O-phospho-L-tyrosyl-[protein] + ADP + H(+)</text>
        <dbReference type="Rhea" id="RHEA:10596"/>
        <dbReference type="Rhea" id="RHEA-COMP:10136"/>
        <dbReference type="Rhea" id="RHEA-COMP:20101"/>
        <dbReference type="ChEBI" id="CHEBI:15378"/>
        <dbReference type="ChEBI" id="CHEBI:30616"/>
        <dbReference type="ChEBI" id="CHEBI:46858"/>
        <dbReference type="ChEBI" id="CHEBI:61978"/>
        <dbReference type="ChEBI" id="CHEBI:456216"/>
        <dbReference type="EC" id="2.7.10.1"/>
    </reaction>
</comment>
<dbReference type="GO" id="GO:0043066">
    <property type="term" value="P:negative regulation of apoptotic process"/>
    <property type="evidence" value="ECO:0007669"/>
    <property type="project" value="TreeGrafter"/>
</dbReference>
<dbReference type="FunFam" id="2.10.220.10:FF:000001">
    <property type="entry name" value="Receptor protein-tyrosine kinase"/>
    <property type="match status" value="1"/>
</dbReference>
<feature type="domain" description="Protein kinase" evidence="31">
    <location>
        <begin position="671"/>
        <end position="938"/>
    </location>
</feature>
<evidence type="ECO:0000256" key="14">
    <source>
        <dbReference type="ARBA" id="ARBA00022989"/>
    </source>
</evidence>
<dbReference type="GeneTree" id="ENSGT00940000155450"/>
<evidence type="ECO:0000256" key="7">
    <source>
        <dbReference type="ARBA" id="ARBA00022692"/>
    </source>
</evidence>
<dbReference type="InterPro" id="IPR036941">
    <property type="entry name" value="Rcpt_L-dom_sf"/>
</dbReference>
<keyword evidence="6 25" id="KW-0808">Transferase</keyword>
<dbReference type="Pfam" id="PF07714">
    <property type="entry name" value="PK_Tyr_Ser-Thr"/>
    <property type="match status" value="1"/>
</dbReference>
<dbReference type="PANTHER" id="PTHR24416:SF91">
    <property type="entry name" value="EPIDERMAL GROWTH FACTOR RECEPTOR"/>
    <property type="match status" value="1"/>
</dbReference>
<comment type="similarity">
    <text evidence="25">Belongs to the protein kinase superfamily. Tyr protein kinase family. EGF receptor subfamily.</text>
</comment>
<dbReference type="Pfam" id="PF01030">
    <property type="entry name" value="Recep_L_domain"/>
    <property type="match status" value="2"/>
</dbReference>
<dbReference type="PANTHER" id="PTHR24416">
    <property type="entry name" value="TYROSINE-PROTEIN KINASE RECEPTOR"/>
    <property type="match status" value="1"/>
</dbReference>
<feature type="active site" description="Proton acceptor" evidence="26">
    <location>
        <position position="796"/>
    </location>
</feature>
<dbReference type="PRINTS" id="PR00109">
    <property type="entry name" value="TYRKINASE"/>
</dbReference>
<dbReference type="Gene3D" id="3.80.20.20">
    <property type="entry name" value="Receptor L-domain"/>
    <property type="match status" value="2"/>
</dbReference>
<keyword evidence="15" id="KW-0805">Transcription regulation</keyword>
<keyword evidence="17 25" id="KW-0829">Tyrosine-protein kinase</keyword>
<dbReference type="Ensembl" id="ENSSTUT00000070438.1">
    <property type="protein sequence ID" value="ENSSTUP00000066434.1"/>
    <property type="gene ID" value="ENSSTUG00000027691.1"/>
</dbReference>
<evidence type="ECO:0000256" key="18">
    <source>
        <dbReference type="ARBA" id="ARBA00023157"/>
    </source>
</evidence>
<evidence type="ECO:0000256" key="30">
    <source>
        <dbReference type="SAM" id="Phobius"/>
    </source>
</evidence>
<keyword evidence="14 30" id="KW-1133">Transmembrane helix</keyword>
<dbReference type="GO" id="GO:0022008">
    <property type="term" value="P:neurogenesis"/>
    <property type="evidence" value="ECO:0007669"/>
    <property type="project" value="TreeGrafter"/>
</dbReference>
<accession>A0A674B4N3</accession>
<keyword evidence="5" id="KW-0597">Phosphoprotein</keyword>
<evidence type="ECO:0000256" key="26">
    <source>
        <dbReference type="PIRSR" id="PIRSR000619-1"/>
    </source>
</evidence>
<keyword evidence="33" id="KW-1185">Reference proteome</keyword>
<keyword evidence="18" id="KW-1015">Disulfide bond</keyword>
<keyword evidence="12 25" id="KW-0067">ATP-binding</keyword>
<dbReference type="PROSITE" id="PS00107">
    <property type="entry name" value="PROTEIN_KINASE_ATP"/>
    <property type="match status" value="1"/>
</dbReference>
<sequence>TRLTMPTLCRPVVSVCQGISNRLTLLGTVDDHYNNLVRMYSNCTVVLENLELTYIQDYHDLSFLKSIQEVGGYVLIAVNKAAIIPLENLRLIRGHSLYDNKYALAVMSNYEKNHSSVTLNYTRGLRELMLRGLTDILKGGVKIAHNPLLCNVETVQWWDMVNKAGNPILIFLSSSLCLSSVTKLKCAEQCSGRCRGPKPSDCCNEHCAAGCTGPRPTECLACRDFQDDGTCKDACPPTMIYNPNTHQLASNPNAKYTFGATCVKTCPHNYVVTDHGACVRTCSGNTHEVEENGVRRCKKCDGICPKVCNGLGMGPLTAVLSINASNIDSFKNCTKINGDVSIIGTSLNGDRYTSTPKMDPAKLDYFRTVKEISGFLLIQAWPKHLDSLSTFENLEIIRGRTKHFAALNVAHLKYLGLRSLREISDGNIVVKNNPHLCYTNGGHWNGLFRLDKQFARVDNNANIINCTHLMSQEGCWGPGPTMVVLCQRFDRFSSPFSCLFRAPREYVSNNMCLECDQECMVKNRTGSCFGSGPDKCVECAHVKDGPHCVYRCPRGVLGDGDRPIWKYADKNRECQLCHENCTDGSQETHLLCCCCFPSGPVPSVVAASVVGGLLVFVVLALGVFVLVRRRHIVRKRTLRRLLQERELVEPLTPSGEAPNQALLRILKETEFKKIKVLGSGAFGTVFKGVWIPEGENVKIPVAIKVLREATSPKANKEILDEAYVMASVEHPHVCRLLGICLTSTVQLITQIMPYGCLLDYVKENKDLIGSQCLLNWCVQIAKGMNYLEERHLVHRDLAARNVLVKTPHHVKITDFGLAKLLTADEKEYHADGGKVPIKWMALESILHWTYTHQSDVWSYGVTLWELMTFGSKPYDGIPARDIAGVLEKGERLPQPPICTIDVYMIMVKCWMIDADSRPRFRELISEFSKMARDPSRYLVIQGDDCMYLPSPTDSKFYRSLISTSEDMEDVVDAEEYLLPDKTTQHHNSGVNTHVQTDIHTHTRLMFEFSICSPQNGHLMRENSVILRYITDPTHGGSLEKDITDPTHSGSLKKDITDPTHCEYMNQDTKHSDVFNPNYEDPSEPAWATRTSSGYDPDNKFFNSLPRVPEGPEYLNMARSTLPRSVCESMDNPDYQEDFLPQATPTSSHFLPAAENLEYLGLSAAVHTPVR</sequence>
<dbReference type="Pfam" id="PF00757">
    <property type="entry name" value="Furin-like"/>
    <property type="match status" value="1"/>
</dbReference>
<evidence type="ECO:0000256" key="19">
    <source>
        <dbReference type="ARBA" id="ARBA00023159"/>
    </source>
</evidence>
<evidence type="ECO:0000256" key="20">
    <source>
        <dbReference type="ARBA" id="ARBA00023163"/>
    </source>
</evidence>
<proteinExistence type="inferred from homology"/>
<dbReference type="FunFam" id="1.10.510.10:FF:002828">
    <property type="entry name" value="Receptor tyrosine-protein kinase erbB-2"/>
    <property type="match status" value="1"/>
</dbReference>
<keyword evidence="7 30" id="KW-0812">Transmembrane</keyword>
<dbReference type="InterPro" id="IPR020635">
    <property type="entry name" value="Tyr_kinase_cat_dom"/>
</dbReference>
<evidence type="ECO:0000259" key="31">
    <source>
        <dbReference type="PROSITE" id="PS50011"/>
    </source>
</evidence>
<evidence type="ECO:0000256" key="29">
    <source>
        <dbReference type="SAM" id="MobiDB-lite"/>
    </source>
</evidence>
<dbReference type="InterPro" id="IPR032778">
    <property type="entry name" value="GF_recep_IV"/>
</dbReference>
<dbReference type="InterPro" id="IPR009030">
    <property type="entry name" value="Growth_fac_rcpt_cys_sf"/>
</dbReference>
<dbReference type="GO" id="GO:0005006">
    <property type="term" value="F:epidermal growth factor receptor activity"/>
    <property type="evidence" value="ECO:0007669"/>
    <property type="project" value="TreeGrafter"/>
</dbReference>
<evidence type="ECO:0000256" key="6">
    <source>
        <dbReference type="ARBA" id="ARBA00022679"/>
    </source>
</evidence>
<dbReference type="SMART" id="SM00219">
    <property type="entry name" value="TyrKc"/>
    <property type="match status" value="1"/>
</dbReference>
<keyword evidence="22" id="KW-0325">Glycoprotein</keyword>
<dbReference type="GO" id="GO:0005634">
    <property type="term" value="C:nucleus"/>
    <property type="evidence" value="ECO:0007669"/>
    <property type="project" value="UniProtKB-SubCell"/>
</dbReference>
<dbReference type="GO" id="GO:0023056">
    <property type="term" value="P:positive regulation of signaling"/>
    <property type="evidence" value="ECO:0007669"/>
    <property type="project" value="UniProtKB-ARBA"/>
</dbReference>
<gene>
    <name evidence="32" type="primary">EGFR</name>
</gene>
<dbReference type="Gene3D" id="3.30.200.20">
    <property type="entry name" value="Phosphorylase Kinase, domain 1"/>
    <property type="match status" value="1"/>
</dbReference>
<dbReference type="InterPro" id="IPR008266">
    <property type="entry name" value="Tyr_kinase_AS"/>
</dbReference>
<dbReference type="SUPFAM" id="SSF52058">
    <property type="entry name" value="L domain-like"/>
    <property type="match status" value="2"/>
</dbReference>